<dbReference type="SUPFAM" id="SSF50965">
    <property type="entry name" value="Galactose oxidase, central domain"/>
    <property type="match status" value="1"/>
</dbReference>
<keyword evidence="1" id="KW-0880">Kelch repeat</keyword>
<dbReference type="Pfam" id="PF24681">
    <property type="entry name" value="Kelch_KLHDC2_KLHL20_DRC7"/>
    <property type="match status" value="1"/>
</dbReference>
<sequence>MNLNTLTWMMPQYVVAKFPARYHSSMVWIGGAGYVFGGATTINPSIQFFYSNPLADLWKVDFAGPNVVATQLHPNGTGPFPRMQHCATALGSDAMLIHGGVTSSQPFGDTAHPARPIPVTTNTWTNVTGPNDSAILRYAHGCTTIPASGTPFRFGGYGPNQSSDIELLSWSNATGWVHVNASGVAPTRTEVDKQITAYEDTLVVADGAKFYYYNSTVNGWVASSASRLAPSSVVTVSGCILILLISIFSN</sequence>
<proteinExistence type="predicted"/>
<accession>A0A4P9W0J0</accession>
<dbReference type="AlphaFoldDB" id="A0A4P9W0J0"/>
<reference evidence="4" key="1">
    <citation type="journal article" date="2018" name="Nat. Microbiol.">
        <title>Leveraging single-cell genomics to expand the fungal tree of life.</title>
        <authorList>
            <person name="Ahrendt S.R."/>
            <person name="Quandt C.A."/>
            <person name="Ciobanu D."/>
            <person name="Clum A."/>
            <person name="Salamov A."/>
            <person name="Andreopoulos B."/>
            <person name="Cheng J.F."/>
            <person name="Woyke T."/>
            <person name="Pelin A."/>
            <person name="Henrissat B."/>
            <person name="Reynolds N.K."/>
            <person name="Benny G.L."/>
            <person name="Smith M.E."/>
            <person name="James T.Y."/>
            <person name="Grigoriev I.V."/>
        </authorList>
    </citation>
    <scope>NUCLEOTIDE SEQUENCE [LARGE SCALE GENOMIC DNA]</scope>
</reference>
<dbReference type="InterPro" id="IPR011043">
    <property type="entry name" value="Gal_Oxase/kelch_b-propeller"/>
</dbReference>
<protein>
    <submittedName>
        <fullName evidence="3">Uncharacterized protein</fullName>
    </submittedName>
</protein>
<dbReference type="Proteomes" id="UP000269721">
    <property type="component" value="Unassembled WGS sequence"/>
</dbReference>
<keyword evidence="2" id="KW-0677">Repeat</keyword>
<dbReference type="Gene3D" id="2.120.10.80">
    <property type="entry name" value="Kelch-type beta propeller"/>
    <property type="match status" value="1"/>
</dbReference>
<evidence type="ECO:0000256" key="2">
    <source>
        <dbReference type="ARBA" id="ARBA00022737"/>
    </source>
</evidence>
<dbReference type="InterPro" id="IPR015915">
    <property type="entry name" value="Kelch-typ_b-propeller"/>
</dbReference>
<name>A0A4P9W0J0_9FUNG</name>
<evidence type="ECO:0000313" key="3">
    <source>
        <dbReference type="EMBL" id="RKO85604.1"/>
    </source>
</evidence>
<organism evidence="3 4">
    <name type="scientific">Blyttiomyces helicus</name>
    <dbReference type="NCBI Taxonomy" id="388810"/>
    <lineage>
        <taxon>Eukaryota</taxon>
        <taxon>Fungi</taxon>
        <taxon>Fungi incertae sedis</taxon>
        <taxon>Chytridiomycota</taxon>
        <taxon>Chytridiomycota incertae sedis</taxon>
        <taxon>Chytridiomycetes</taxon>
        <taxon>Chytridiomycetes incertae sedis</taxon>
        <taxon>Blyttiomyces</taxon>
    </lineage>
</organism>
<dbReference type="OrthoDB" id="2140657at2759"/>
<evidence type="ECO:0000256" key="1">
    <source>
        <dbReference type="ARBA" id="ARBA00022441"/>
    </source>
</evidence>
<dbReference type="PANTHER" id="PTHR46228">
    <property type="entry name" value="KELCH DOMAIN-CONTAINING PROTEIN"/>
    <property type="match status" value="1"/>
</dbReference>
<dbReference type="PANTHER" id="PTHR46228:SF2">
    <property type="entry name" value="KELCH REPEAT PROTEIN (AFU_ORTHOLOGUE AFUA_4G14350)"/>
    <property type="match status" value="1"/>
</dbReference>
<dbReference type="EMBL" id="KZ998923">
    <property type="protein sequence ID" value="RKO85604.1"/>
    <property type="molecule type" value="Genomic_DNA"/>
</dbReference>
<evidence type="ECO:0000313" key="4">
    <source>
        <dbReference type="Proteomes" id="UP000269721"/>
    </source>
</evidence>
<keyword evidence="4" id="KW-1185">Reference proteome</keyword>
<gene>
    <name evidence="3" type="ORF">BDK51DRAFT_32280</name>
</gene>